<evidence type="ECO:0000313" key="4">
    <source>
        <dbReference type="Proteomes" id="UP000648075"/>
    </source>
</evidence>
<dbReference type="AlphaFoldDB" id="A0A918UIZ1"/>
<reference evidence="3" key="2">
    <citation type="submission" date="2020-09" db="EMBL/GenBank/DDBJ databases">
        <authorList>
            <person name="Sun Q."/>
            <person name="Kim S."/>
        </authorList>
    </citation>
    <scope>NUCLEOTIDE SEQUENCE</scope>
    <source>
        <strain evidence="3">KCTC 32255</strain>
    </source>
</reference>
<dbReference type="PANTHER" id="PTHR35901">
    <property type="entry name" value="RIBONUCLEASE VAPC3"/>
    <property type="match status" value="1"/>
</dbReference>
<evidence type="ECO:0000256" key="1">
    <source>
        <dbReference type="ARBA" id="ARBA00022842"/>
    </source>
</evidence>
<organism evidence="3 4">
    <name type="scientific">Novosphingobium colocasiae</name>
    <dbReference type="NCBI Taxonomy" id="1256513"/>
    <lineage>
        <taxon>Bacteria</taxon>
        <taxon>Pseudomonadati</taxon>
        <taxon>Pseudomonadota</taxon>
        <taxon>Alphaproteobacteria</taxon>
        <taxon>Sphingomonadales</taxon>
        <taxon>Sphingomonadaceae</taxon>
        <taxon>Novosphingobium</taxon>
    </lineage>
</organism>
<dbReference type="Gene3D" id="3.40.50.1010">
    <property type="entry name" value="5'-nuclease"/>
    <property type="match status" value="1"/>
</dbReference>
<keyword evidence="4" id="KW-1185">Reference proteome</keyword>
<dbReference type="SUPFAM" id="SSF88723">
    <property type="entry name" value="PIN domain-like"/>
    <property type="match status" value="1"/>
</dbReference>
<evidence type="ECO:0000313" key="3">
    <source>
        <dbReference type="EMBL" id="GGZ13795.1"/>
    </source>
</evidence>
<dbReference type="InterPro" id="IPR029060">
    <property type="entry name" value="PIN-like_dom_sf"/>
</dbReference>
<name>A0A918UIZ1_9SPHN</name>
<keyword evidence="1" id="KW-0460">Magnesium</keyword>
<dbReference type="InterPro" id="IPR051619">
    <property type="entry name" value="TypeII_TA_RNase_PINc/VapC"/>
</dbReference>
<dbReference type="InterPro" id="IPR044153">
    <property type="entry name" value="PIN_Pae0151-like"/>
</dbReference>
<dbReference type="EMBL" id="BMZA01000016">
    <property type="protein sequence ID" value="GGZ13795.1"/>
    <property type="molecule type" value="Genomic_DNA"/>
</dbReference>
<dbReference type="InterPro" id="IPR002716">
    <property type="entry name" value="PIN_dom"/>
</dbReference>
<dbReference type="Pfam" id="PF01850">
    <property type="entry name" value="PIN"/>
    <property type="match status" value="1"/>
</dbReference>
<feature type="domain" description="PIN" evidence="2">
    <location>
        <begin position="1"/>
        <end position="116"/>
    </location>
</feature>
<dbReference type="Proteomes" id="UP000648075">
    <property type="component" value="Unassembled WGS sequence"/>
</dbReference>
<sequence>MIIDASVAVKWVLREADSPAAIDLLARSDLCAPDFILIEVANVLWKAWRAGALDEQSVTQALEQMPCLFATLRPAEKLVATALRIATELDHPVYDCLYVAAALADGDRLITADRRFVGKLEQSPYHSLATLLI</sequence>
<comment type="caution">
    <text evidence="3">The sequence shown here is derived from an EMBL/GenBank/DDBJ whole genome shotgun (WGS) entry which is preliminary data.</text>
</comment>
<proteinExistence type="predicted"/>
<protein>
    <submittedName>
        <fullName evidence="3">Nucleotide-binding protein</fullName>
    </submittedName>
</protein>
<gene>
    <name evidence="3" type="ORF">GCM10011614_31070</name>
</gene>
<dbReference type="CDD" id="cd09873">
    <property type="entry name" value="PIN_Pae0151-like"/>
    <property type="match status" value="1"/>
</dbReference>
<accession>A0A918UIZ1</accession>
<evidence type="ECO:0000259" key="2">
    <source>
        <dbReference type="Pfam" id="PF01850"/>
    </source>
</evidence>
<reference evidence="3" key="1">
    <citation type="journal article" date="2014" name="Int. J. Syst. Evol. Microbiol.">
        <title>Complete genome sequence of Corynebacterium casei LMG S-19264T (=DSM 44701T), isolated from a smear-ripened cheese.</title>
        <authorList>
            <consortium name="US DOE Joint Genome Institute (JGI-PGF)"/>
            <person name="Walter F."/>
            <person name="Albersmeier A."/>
            <person name="Kalinowski J."/>
            <person name="Ruckert C."/>
        </authorList>
    </citation>
    <scope>NUCLEOTIDE SEQUENCE</scope>
    <source>
        <strain evidence="3">KCTC 32255</strain>
    </source>
</reference>
<dbReference type="RefSeq" id="WP_189622209.1">
    <property type="nucleotide sequence ID" value="NZ_BMZA01000016.1"/>
</dbReference>
<dbReference type="PANTHER" id="PTHR35901:SF1">
    <property type="entry name" value="EXONUCLEASE VAPC9"/>
    <property type="match status" value="1"/>
</dbReference>